<organism evidence="1 2">
    <name type="scientific">Mycobacterium asiaticum</name>
    <dbReference type="NCBI Taxonomy" id="1790"/>
    <lineage>
        <taxon>Bacteria</taxon>
        <taxon>Bacillati</taxon>
        <taxon>Actinomycetota</taxon>
        <taxon>Actinomycetes</taxon>
        <taxon>Mycobacteriales</taxon>
        <taxon>Mycobacteriaceae</taxon>
        <taxon>Mycobacterium</taxon>
    </lineage>
</organism>
<dbReference type="InterPro" id="IPR010310">
    <property type="entry name" value="T7SS_ESAT-6-like"/>
</dbReference>
<protein>
    <submittedName>
        <fullName evidence="1">Type VII secretion protein EsxU</fullName>
    </submittedName>
</protein>
<name>A0A1A3N2F7_MYCAS</name>
<proteinExistence type="predicted"/>
<reference evidence="2" key="1">
    <citation type="submission" date="2016-06" db="EMBL/GenBank/DDBJ databases">
        <authorList>
            <person name="Sutton G."/>
            <person name="Brinkac L."/>
            <person name="Sanka R."/>
            <person name="Adams M."/>
            <person name="Lau E."/>
            <person name="Garcia-Basteiro A."/>
            <person name="Lopez-Varela E."/>
            <person name="Palencia S."/>
        </authorList>
    </citation>
    <scope>NUCLEOTIDE SEQUENCE [LARGE SCALE GENOMIC DNA]</scope>
    <source>
        <strain evidence="2">1245139.5</strain>
    </source>
</reference>
<dbReference type="AlphaFoldDB" id="A0A1A3N2F7"/>
<dbReference type="Proteomes" id="UP000093629">
    <property type="component" value="Unassembled WGS sequence"/>
</dbReference>
<evidence type="ECO:0000313" key="2">
    <source>
        <dbReference type="Proteomes" id="UP000093629"/>
    </source>
</evidence>
<dbReference type="Pfam" id="PF06013">
    <property type="entry name" value="WXG100"/>
    <property type="match status" value="1"/>
</dbReference>
<keyword evidence="2" id="KW-1185">Reference proteome</keyword>
<dbReference type="SUPFAM" id="SSF140453">
    <property type="entry name" value="EsxAB dimer-like"/>
    <property type="match status" value="1"/>
</dbReference>
<dbReference type="Gene3D" id="1.10.287.1060">
    <property type="entry name" value="ESAT-6-like"/>
    <property type="match status" value="1"/>
</dbReference>
<accession>A0A1A3N2F7</accession>
<comment type="caution">
    <text evidence="1">The sequence shown here is derived from an EMBL/GenBank/DDBJ whole genome shotgun (WGS) entry which is preliminary data.</text>
</comment>
<dbReference type="EMBL" id="LZLQ01000088">
    <property type="protein sequence ID" value="OBK15239.1"/>
    <property type="molecule type" value="Genomic_DNA"/>
</dbReference>
<gene>
    <name evidence="1" type="ORF">A5636_06025</name>
</gene>
<evidence type="ECO:0000313" key="1">
    <source>
        <dbReference type="EMBL" id="OBK15239.1"/>
    </source>
</evidence>
<sequence length="99" mass="10781">MNTDFDLMRSVADATDARNEEIRALLHAFVGRMGSVPASVWGGLAAARFKDVLDRWNAESTRLYHVLHAIAETIRLNEAALREAGHTHAQRIGATGGAL</sequence>
<dbReference type="InterPro" id="IPR036689">
    <property type="entry name" value="ESAT-6-like_sf"/>
</dbReference>